<dbReference type="AlphaFoldDB" id="A0A8H4LLM8"/>
<feature type="signal peptide" evidence="2">
    <location>
        <begin position="1"/>
        <end position="16"/>
    </location>
</feature>
<name>A0A8H4LLM8_9HYPO</name>
<dbReference type="OrthoDB" id="2448405at2759"/>
<feature type="compositionally biased region" description="Basic and acidic residues" evidence="1">
    <location>
        <begin position="131"/>
        <end position="142"/>
    </location>
</feature>
<feature type="chain" id="PRO_5034617159" evidence="2">
    <location>
        <begin position="17"/>
        <end position="170"/>
    </location>
</feature>
<dbReference type="InterPro" id="IPR045879">
    <property type="entry name" value="B561A"/>
</dbReference>
<dbReference type="Pfam" id="PF10517">
    <property type="entry name" value="DM13"/>
    <property type="match status" value="1"/>
</dbReference>
<protein>
    <submittedName>
        <fullName evidence="4">Electron transfer DM13 domain-containing</fullName>
    </submittedName>
</protein>
<keyword evidence="2" id="KW-0732">Signal</keyword>
<evidence type="ECO:0000313" key="4">
    <source>
        <dbReference type="EMBL" id="KAF4470750.1"/>
    </source>
</evidence>
<accession>A0A8H4LLM8</accession>
<feature type="domain" description="DM13" evidence="3">
    <location>
        <begin position="20"/>
        <end position="122"/>
    </location>
</feature>
<evidence type="ECO:0000256" key="2">
    <source>
        <dbReference type="SAM" id="SignalP"/>
    </source>
</evidence>
<dbReference type="PANTHER" id="PTHR47281:SF1">
    <property type="entry name" value="OS09G0557700 PROTEIN"/>
    <property type="match status" value="1"/>
</dbReference>
<dbReference type="Proteomes" id="UP000554235">
    <property type="component" value="Unassembled WGS sequence"/>
</dbReference>
<feature type="region of interest" description="Disordered" evidence="1">
    <location>
        <begin position="122"/>
        <end position="148"/>
    </location>
</feature>
<dbReference type="EMBL" id="JAADYS010000299">
    <property type="protein sequence ID" value="KAF4470750.1"/>
    <property type="molecule type" value="Genomic_DNA"/>
</dbReference>
<dbReference type="PANTHER" id="PTHR47281">
    <property type="entry name" value="OS09G0557700 PROTEIN"/>
    <property type="match status" value="1"/>
</dbReference>
<evidence type="ECO:0000256" key="1">
    <source>
        <dbReference type="SAM" id="MobiDB-lite"/>
    </source>
</evidence>
<sequence length="170" mass="17599">MAFKLTALLLPLSVMAAKTGDSGELSSLDAGLGGTVEVVSSTELKITDYKLKDASAPALYWWGSKTSDLSSGFRINKERISEASSTEDITVKLDAGHTADDFSYVGLWCEKFDANFGQAKLTSGGKSSNATDDKDSSSDDKPGAAAGLTSSQPAIVAALLSAVAFAAYLA</sequence>
<evidence type="ECO:0000313" key="5">
    <source>
        <dbReference type="Proteomes" id="UP000554235"/>
    </source>
</evidence>
<reference evidence="4 5" key="1">
    <citation type="submission" date="2020-01" db="EMBL/GenBank/DDBJ databases">
        <title>Identification and distribution of gene clusters putatively required for synthesis of sphingolipid metabolism inhibitors in phylogenetically diverse species of the filamentous fungus Fusarium.</title>
        <authorList>
            <person name="Kim H.-S."/>
            <person name="Busman M."/>
            <person name="Brown D.W."/>
            <person name="Divon H."/>
            <person name="Uhlig S."/>
            <person name="Proctor R.H."/>
        </authorList>
    </citation>
    <scope>NUCLEOTIDE SEQUENCE [LARGE SCALE GENOMIC DNA]</scope>
    <source>
        <strain evidence="4 5">NRRL 20459</strain>
    </source>
</reference>
<dbReference type="PROSITE" id="PS51549">
    <property type="entry name" value="DM13"/>
    <property type="match status" value="1"/>
</dbReference>
<organism evidence="4 5">
    <name type="scientific">Fusarium albosuccineum</name>
    <dbReference type="NCBI Taxonomy" id="1237068"/>
    <lineage>
        <taxon>Eukaryota</taxon>
        <taxon>Fungi</taxon>
        <taxon>Dikarya</taxon>
        <taxon>Ascomycota</taxon>
        <taxon>Pezizomycotina</taxon>
        <taxon>Sordariomycetes</taxon>
        <taxon>Hypocreomycetidae</taxon>
        <taxon>Hypocreales</taxon>
        <taxon>Nectriaceae</taxon>
        <taxon>Fusarium</taxon>
        <taxon>Fusarium decemcellulare species complex</taxon>
    </lineage>
</organism>
<evidence type="ECO:0000259" key="3">
    <source>
        <dbReference type="PROSITE" id="PS51549"/>
    </source>
</evidence>
<dbReference type="InterPro" id="IPR019545">
    <property type="entry name" value="DM13_domain"/>
</dbReference>
<proteinExistence type="predicted"/>
<dbReference type="SMART" id="SM00686">
    <property type="entry name" value="DM13"/>
    <property type="match status" value="1"/>
</dbReference>
<comment type="caution">
    <text evidence="4">The sequence shown here is derived from an EMBL/GenBank/DDBJ whole genome shotgun (WGS) entry which is preliminary data.</text>
</comment>
<keyword evidence="5" id="KW-1185">Reference proteome</keyword>
<gene>
    <name evidence="4" type="ORF">FALBO_2351</name>
</gene>